<dbReference type="InterPro" id="IPR035959">
    <property type="entry name" value="RutC-like_sf"/>
</dbReference>
<evidence type="ECO:0000313" key="2">
    <source>
        <dbReference type="EMBL" id="ODV88501.1"/>
    </source>
</evidence>
<dbReference type="CDD" id="cd00448">
    <property type="entry name" value="YjgF_YER057c_UK114_family"/>
    <property type="match status" value="1"/>
</dbReference>
<proteinExistence type="inferred from homology"/>
<dbReference type="FunFam" id="3.30.1330.40:FF:000001">
    <property type="entry name" value="L-PSP family endoribonuclease"/>
    <property type="match status" value="1"/>
</dbReference>
<evidence type="ECO:0000256" key="1">
    <source>
        <dbReference type="ARBA" id="ARBA00010552"/>
    </source>
</evidence>
<comment type="similarity">
    <text evidence="1">Belongs to the RutC family.</text>
</comment>
<dbReference type="InterPro" id="IPR006056">
    <property type="entry name" value="RidA"/>
</dbReference>
<dbReference type="EMBL" id="KV453843">
    <property type="protein sequence ID" value="ODV88501.1"/>
    <property type="molecule type" value="Genomic_DNA"/>
</dbReference>
<evidence type="ECO:0000313" key="3">
    <source>
        <dbReference type="Proteomes" id="UP000095023"/>
    </source>
</evidence>
<dbReference type="GO" id="GO:0019239">
    <property type="term" value="F:deaminase activity"/>
    <property type="evidence" value="ECO:0007669"/>
    <property type="project" value="TreeGrafter"/>
</dbReference>
<dbReference type="GO" id="GO:0005829">
    <property type="term" value="C:cytosol"/>
    <property type="evidence" value="ECO:0007669"/>
    <property type="project" value="TreeGrafter"/>
</dbReference>
<gene>
    <name evidence="2" type="ORF">CANCADRAFT_123813</name>
</gene>
<dbReference type="Proteomes" id="UP000095023">
    <property type="component" value="Unassembled WGS sequence"/>
</dbReference>
<dbReference type="AlphaFoldDB" id="A0A1E4T9U6"/>
<dbReference type="NCBIfam" id="TIGR00004">
    <property type="entry name" value="Rid family detoxifying hydrolase"/>
    <property type="match status" value="1"/>
</dbReference>
<reference evidence="3" key="1">
    <citation type="submission" date="2016-02" db="EMBL/GenBank/DDBJ databases">
        <title>Comparative genomics of biotechnologically important yeasts.</title>
        <authorList>
            <consortium name="DOE Joint Genome Institute"/>
            <person name="Riley R."/>
            <person name="Haridas S."/>
            <person name="Wolfe K.H."/>
            <person name="Lopes M.R."/>
            <person name="Hittinger C.T."/>
            <person name="Goker M."/>
            <person name="Salamov A."/>
            <person name="Wisecaver J."/>
            <person name="Long T.M."/>
            <person name="Aerts A.L."/>
            <person name="Barry K."/>
            <person name="Choi C."/>
            <person name="Clum A."/>
            <person name="Coughlan A.Y."/>
            <person name="Deshpande S."/>
            <person name="Douglass A.P."/>
            <person name="Hanson S.J."/>
            <person name="Klenk H.-P."/>
            <person name="Labutti K."/>
            <person name="Lapidus A."/>
            <person name="Lindquist E."/>
            <person name="Lipzen A."/>
            <person name="Meier-Kolthoff J.P."/>
            <person name="Ohm R.A."/>
            <person name="Otillar R.P."/>
            <person name="Pangilinan J."/>
            <person name="Peng Y."/>
            <person name="Rokas A."/>
            <person name="Rosa C.A."/>
            <person name="Scheuner C."/>
            <person name="Sibirny A.A."/>
            <person name="Slot J.C."/>
            <person name="Stielow J.B."/>
            <person name="Sun H."/>
            <person name="Kurtzman C.P."/>
            <person name="Blackwell M."/>
            <person name="Jeffries T.W."/>
            <person name="Grigoriev I.V."/>
        </authorList>
    </citation>
    <scope>NUCLEOTIDE SEQUENCE [LARGE SCALE GENOMIC DNA]</scope>
    <source>
        <strain evidence="3">NRRL Y-17796</strain>
    </source>
</reference>
<sequence>MSPRSAILTDKAPAPIPVLSQAIVHGNTVYCSGQTGADPVTREIVGGTVADRARQCLKNLSAVLEAAGSDMDHVLKVNVYLDDIDNFAQVNEVYGEFFGEPKPARTCVAVKNLPLRTDVEIELTAALKE</sequence>
<dbReference type="OrthoDB" id="309640at2759"/>
<name>A0A1E4T9U6_9ASCO</name>
<organism evidence="2 3">
    <name type="scientific">Tortispora caseinolytica NRRL Y-17796</name>
    <dbReference type="NCBI Taxonomy" id="767744"/>
    <lineage>
        <taxon>Eukaryota</taxon>
        <taxon>Fungi</taxon>
        <taxon>Dikarya</taxon>
        <taxon>Ascomycota</taxon>
        <taxon>Saccharomycotina</taxon>
        <taxon>Trigonopsidomycetes</taxon>
        <taxon>Trigonopsidales</taxon>
        <taxon>Trigonopsidaceae</taxon>
        <taxon>Tortispora</taxon>
    </lineage>
</organism>
<dbReference type="Gene3D" id="3.30.1330.40">
    <property type="entry name" value="RutC-like"/>
    <property type="match status" value="1"/>
</dbReference>
<dbReference type="SUPFAM" id="SSF55298">
    <property type="entry name" value="YjgF-like"/>
    <property type="match status" value="1"/>
</dbReference>
<accession>A0A1E4T9U6</accession>
<dbReference type="GO" id="GO:0005739">
    <property type="term" value="C:mitochondrion"/>
    <property type="evidence" value="ECO:0007669"/>
    <property type="project" value="UniProtKB-ARBA"/>
</dbReference>
<protein>
    <submittedName>
        <fullName evidence="2">Uncharacterized protein</fullName>
    </submittedName>
</protein>
<dbReference type="PANTHER" id="PTHR11803">
    <property type="entry name" value="2-IMINOBUTANOATE/2-IMINOPROPANOATE DEAMINASE RIDA"/>
    <property type="match status" value="1"/>
</dbReference>
<dbReference type="Pfam" id="PF01042">
    <property type="entry name" value="Ribonuc_L-PSP"/>
    <property type="match status" value="1"/>
</dbReference>
<keyword evidence="3" id="KW-1185">Reference proteome</keyword>
<dbReference type="PANTHER" id="PTHR11803:SF42">
    <property type="entry name" value="MMF1"/>
    <property type="match status" value="1"/>
</dbReference>
<dbReference type="InterPro" id="IPR006175">
    <property type="entry name" value="YjgF/YER057c/UK114"/>
</dbReference>